<dbReference type="PRINTS" id="PR00038">
    <property type="entry name" value="HTHLUXR"/>
</dbReference>
<feature type="domain" description="HTH luxR-type" evidence="5">
    <location>
        <begin position="36"/>
        <end position="101"/>
    </location>
</feature>
<dbReference type="PANTHER" id="PTHR44688:SF16">
    <property type="entry name" value="DNA-BINDING TRANSCRIPTIONAL ACTIVATOR DEVR_DOSR"/>
    <property type="match status" value="1"/>
</dbReference>
<feature type="region of interest" description="Disordered" evidence="4">
    <location>
        <begin position="1"/>
        <end position="24"/>
    </location>
</feature>
<reference evidence="6" key="1">
    <citation type="submission" date="2023-03" db="EMBL/GenBank/DDBJ databases">
        <title>Actinoallomurus iriomotensis NBRC 103681.</title>
        <authorList>
            <person name="Ichikawa N."/>
            <person name="Sato H."/>
            <person name="Tonouchi N."/>
        </authorList>
    </citation>
    <scope>NUCLEOTIDE SEQUENCE</scope>
    <source>
        <strain evidence="6">NBRC 103681</strain>
    </source>
</reference>
<comment type="caution">
    <text evidence="7">The sequence shown here is derived from an EMBL/GenBank/DDBJ whole genome shotgun (WGS) entry which is preliminary data.</text>
</comment>
<reference evidence="7" key="2">
    <citation type="submission" date="2023-03" db="EMBL/GenBank/DDBJ databases">
        <title>Actinoallomurus iriomotensis NBRC 103684.</title>
        <authorList>
            <person name="Ichikawa N."/>
            <person name="Sato H."/>
            <person name="Tonouchi N."/>
        </authorList>
    </citation>
    <scope>NUCLEOTIDE SEQUENCE</scope>
    <source>
        <strain evidence="7">NBRC 103684</strain>
    </source>
</reference>
<dbReference type="InterPro" id="IPR036388">
    <property type="entry name" value="WH-like_DNA-bd_sf"/>
</dbReference>
<dbReference type="InterPro" id="IPR000792">
    <property type="entry name" value="Tscrpt_reg_LuxR_C"/>
</dbReference>
<dbReference type="SMART" id="SM00421">
    <property type="entry name" value="HTH_LUXR"/>
    <property type="match status" value="1"/>
</dbReference>
<evidence type="ECO:0000259" key="5">
    <source>
        <dbReference type="PROSITE" id="PS50043"/>
    </source>
</evidence>
<dbReference type="Gene3D" id="1.10.10.10">
    <property type="entry name" value="Winged helix-like DNA-binding domain superfamily/Winged helix DNA-binding domain"/>
    <property type="match status" value="1"/>
</dbReference>
<dbReference type="SUPFAM" id="SSF46894">
    <property type="entry name" value="C-terminal effector domain of the bipartite response regulators"/>
    <property type="match status" value="1"/>
</dbReference>
<organism evidence="7 8">
    <name type="scientific">Actinoallomurus iriomotensis</name>
    <dbReference type="NCBI Taxonomy" id="478107"/>
    <lineage>
        <taxon>Bacteria</taxon>
        <taxon>Bacillati</taxon>
        <taxon>Actinomycetota</taxon>
        <taxon>Actinomycetes</taxon>
        <taxon>Streptosporangiales</taxon>
        <taxon>Thermomonosporaceae</taxon>
        <taxon>Actinoallomurus</taxon>
    </lineage>
</organism>
<keyword evidence="1" id="KW-0805">Transcription regulation</keyword>
<gene>
    <name evidence="6" type="ORF">Airi01_038690</name>
    <name evidence="7" type="ORF">Airi02_031600</name>
</gene>
<keyword evidence="2" id="KW-0238">DNA-binding</keyword>
<name>A0A9W6S0V2_9ACTN</name>
<evidence type="ECO:0000256" key="4">
    <source>
        <dbReference type="SAM" id="MobiDB-lite"/>
    </source>
</evidence>
<dbReference type="AlphaFoldDB" id="A0A9W6S0V2"/>
<dbReference type="CDD" id="cd06170">
    <property type="entry name" value="LuxR_C_like"/>
    <property type="match status" value="1"/>
</dbReference>
<protein>
    <recommendedName>
        <fullName evidence="5">HTH luxR-type domain-containing protein</fullName>
    </recommendedName>
</protein>
<dbReference type="InterPro" id="IPR016032">
    <property type="entry name" value="Sig_transdc_resp-reg_C-effctor"/>
</dbReference>
<dbReference type="PANTHER" id="PTHR44688">
    <property type="entry name" value="DNA-BINDING TRANSCRIPTIONAL ACTIVATOR DEVR_DOSR"/>
    <property type="match status" value="1"/>
</dbReference>
<evidence type="ECO:0000313" key="8">
    <source>
        <dbReference type="Proteomes" id="UP001165074"/>
    </source>
</evidence>
<keyword evidence="8" id="KW-1185">Reference proteome</keyword>
<evidence type="ECO:0000256" key="1">
    <source>
        <dbReference type="ARBA" id="ARBA00023015"/>
    </source>
</evidence>
<proteinExistence type="predicted"/>
<dbReference type="PROSITE" id="PS50043">
    <property type="entry name" value="HTH_LUXR_2"/>
    <property type="match status" value="1"/>
</dbReference>
<dbReference type="EMBL" id="BSTJ01000004">
    <property type="protein sequence ID" value="GLY75602.1"/>
    <property type="molecule type" value="Genomic_DNA"/>
</dbReference>
<dbReference type="EMBL" id="BSTK01000004">
    <property type="protein sequence ID" value="GLY85231.1"/>
    <property type="molecule type" value="Genomic_DNA"/>
</dbReference>
<dbReference type="Proteomes" id="UP001165074">
    <property type="component" value="Unassembled WGS sequence"/>
</dbReference>
<dbReference type="Pfam" id="PF00196">
    <property type="entry name" value="GerE"/>
    <property type="match status" value="1"/>
</dbReference>
<sequence length="136" mass="14733">MTAGDAHHRPSRMRTGPCPACGSYQRPAPPQPLAAALSLTRTLTPRELAVFQLLGFGYDNRSIARELKISERTVKRYVTAILTKLELRSRLQAGLSALILSWSAAADAQWPEGLMDSALTAGDDVPAHDRGGDHDL</sequence>
<evidence type="ECO:0000256" key="3">
    <source>
        <dbReference type="ARBA" id="ARBA00023163"/>
    </source>
</evidence>
<dbReference type="GO" id="GO:0006355">
    <property type="term" value="P:regulation of DNA-templated transcription"/>
    <property type="evidence" value="ECO:0007669"/>
    <property type="project" value="InterPro"/>
</dbReference>
<accession>A0A9W6S0V2</accession>
<evidence type="ECO:0000313" key="6">
    <source>
        <dbReference type="EMBL" id="GLY75602.1"/>
    </source>
</evidence>
<dbReference type="GO" id="GO:0003677">
    <property type="term" value="F:DNA binding"/>
    <property type="evidence" value="ECO:0007669"/>
    <property type="project" value="UniProtKB-KW"/>
</dbReference>
<keyword evidence="3" id="KW-0804">Transcription</keyword>
<dbReference type="PROSITE" id="PS00622">
    <property type="entry name" value="HTH_LUXR_1"/>
    <property type="match status" value="1"/>
</dbReference>
<evidence type="ECO:0000313" key="7">
    <source>
        <dbReference type="EMBL" id="GLY85231.1"/>
    </source>
</evidence>
<dbReference type="Proteomes" id="UP001165135">
    <property type="component" value="Unassembled WGS sequence"/>
</dbReference>
<evidence type="ECO:0000256" key="2">
    <source>
        <dbReference type="ARBA" id="ARBA00023125"/>
    </source>
</evidence>